<evidence type="ECO:0000259" key="13">
    <source>
        <dbReference type="PROSITE" id="PS51194"/>
    </source>
</evidence>
<organism evidence="15 16">
    <name type="scientific">Pseudallescheria apiosperma</name>
    <name type="common">Scedosporium apiospermum</name>
    <dbReference type="NCBI Taxonomy" id="563466"/>
    <lineage>
        <taxon>Eukaryota</taxon>
        <taxon>Fungi</taxon>
        <taxon>Dikarya</taxon>
        <taxon>Ascomycota</taxon>
        <taxon>Pezizomycotina</taxon>
        <taxon>Sordariomycetes</taxon>
        <taxon>Hypocreomycetidae</taxon>
        <taxon>Microascales</taxon>
        <taxon>Microascaceae</taxon>
        <taxon>Scedosporium</taxon>
    </lineage>
</organism>
<keyword evidence="2" id="KW-0698">rRNA processing</keyword>
<comment type="caution">
    <text evidence="15">The sequence shown here is derived from an EMBL/GenBank/DDBJ whole genome shotgun (WGS) entry which is preliminary data.</text>
</comment>
<protein>
    <recommendedName>
        <fullName evidence="10">ATP-dependent RNA helicase</fullName>
        <ecNumber evidence="10">3.6.4.13</ecNumber>
    </recommendedName>
</protein>
<keyword evidence="7 10" id="KW-0694">RNA-binding</keyword>
<evidence type="ECO:0000259" key="12">
    <source>
        <dbReference type="PROSITE" id="PS51192"/>
    </source>
</evidence>
<gene>
    <name evidence="15" type="ORF">SAPIO_CDS9071</name>
</gene>
<keyword evidence="4 9" id="KW-0378">Hydrolase</keyword>
<dbReference type="RefSeq" id="XP_016639863.1">
    <property type="nucleotide sequence ID" value="XM_016790560.1"/>
</dbReference>
<dbReference type="PROSITE" id="PS00039">
    <property type="entry name" value="DEAD_ATP_HELICASE"/>
    <property type="match status" value="1"/>
</dbReference>
<dbReference type="CDD" id="cd18787">
    <property type="entry name" value="SF2_C_DEAD"/>
    <property type="match status" value="1"/>
</dbReference>
<feature type="region of interest" description="Disordered" evidence="11">
    <location>
        <begin position="1"/>
        <end position="56"/>
    </location>
</feature>
<dbReference type="InterPro" id="IPR027417">
    <property type="entry name" value="P-loop_NTPase"/>
</dbReference>
<dbReference type="InterPro" id="IPR001650">
    <property type="entry name" value="Helicase_C-like"/>
</dbReference>
<dbReference type="EMBL" id="JOWA01000132">
    <property type="protein sequence ID" value="KEZ40064.1"/>
    <property type="molecule type" value="Genomic_DNA"/>
</dbReference>
<dbReference type="OMA" id="QMIQKAR"/>
<dbReference type="VEuPathDB" id="FungiDB:SAPIO_CDS9071"/>
<feature type="compositionally biased region" description="Basic residues" evidence="11">
    <location>
        <begin position="20"/>
        <end position="35"/>
    </location>
</feature>
<dbReference type="EC" id="3.6.4.13" evidence="10"/>
<dbReference type="GeneID" id="27728143"/>
<keyword evidence="16" id="KW-1185">Reference proteome</keyword>
<feature type="domain" description="Helicase C-terminal" evidence="13">
    <location>
        <begin position="437"/>
        <end position="610"/>
    </location>
</feature>
<keyword evidence="3 9" id="KW-0547">Nucleotide-binding</keyword>
<evidence type="ECO:0000313" key="15">
    <source>
        <dbReference type="EMBL" id="KEZ40064.1"/>
    </source>
</evidence>
<feature type="compositionally biased region" description="Basic residues" evidence="11">
    <location>
        <begin position="1"/>
        <end position="11"/>
    </location>
</feature>
<feature type="short sequence motif" description="Q motif" evidence="8">
    <location>
        <begin position="171"/>
        <end position="199"/>
    </location>
</feature>
<dbReference type="InterPro" id="IPR011545">
    <property type="entry name" value="DEAD/DEAH_box_helicase_dom"/>
</dbReference>
<dbReference type="SMART" id="SM00487">
    <property type="entry name" value="DEXDc"/>
    <property type="match status" value="1"/>
</dbReference>
<dbReference type="GO" id="GO:0005524">
    <property type="term" value="F:ATP binding"/>
    <property type="evidence" value="ECO:0007669"/>
    <property type="project" value="UniProtKB-UniRule"/>
</dbReference>
<name>A0A084FYA2_PSEDA</name>
<dbReference type="GO" id="GO:0006364">
    <property type="term" value="P:rRNA processing"/>
    <property type="evidence" value="ECO:0007669"/>
    <property type="project" value="UniProtKB-KW"/>
</dbReference>
<reference evidence="15 16" key="1">
    <citation type="journal article" date="2014" name="Genome Announc.">
        <title>Draft genome sequence of the pathogenic fungus Scedosporium apiospermum.</title>
        <authorList>
            <person name="Vandeputte P."/>
            <person name="Ghamrawi S."/>
            <person name="Rechenmann M."/>
            <person name="Iltis A."/>
            <person name="Giraud S."/>
            <person name="Fleury M."/>
            <person name="Thornton C."/>
            <person name="Delhaes L."/>
            <person name="Meyer W."/>
            <person name="Papon N."/>
            <person name="Bouchara J.P."/>
        </authorList>
    </citation>
    <scope>NUCLEOTIDE SEQUENCE [LARGE SCALE GENOMIC DNA]</scope>
    <source>
        <strain evidence="15 16">IHEM 14462</strain>
    </source>
</reference>
<dbReference type="InterPro" id="IPR000629">
    <property type="entry name" value="RNA-helicase_DEAD-box_CS"/>
</dbReference>
<dbReference type="KEGG" id="sapo:SAPIO_CDS9071"/>
<evidence type="ECO:0000256" key="9">
    <source>
        <dbReference type="RuleBase" id="RU000492"/>
    </source>
</evidence>
<sequence>MEPNLKKRKLQTGKGDKPRPGKRHKPGSKPGKKTGPKVPGAGFRKLDAKSLPWTQDVDGILGLQAIDGVDVIKNGENVQFFVPDSVATGAPGEEKEVGDKDEEESEEFEGFDDLPTVEEEPVADEPAETSKSDGRKEKKKKKGKAIEQEDEPVAEGEGDEGSDAEPETDVSAWASLNLSPSLLSAIARLKFSSPTSIQAGAIPEILAGHDVIGKASTGSGKTLAFAIPIIEKWLEAQNDEGKKEDEDEDDAETKIPFALILSPTRELAHQLVDHIKALCMGLSSSPYVCSVTGGLSVLKQQRQLAKADIVIATPGRLWEVINSDIPLLQAFKEISFLVVDEADRLLSEGHFKEVEEILNALDREELGFDADEEQDGSEEELRPRQTLVFSATFNKALQQKLAGKGKYNLMSQEQSMEYLLKRLNFREEKPKFIDVNPVSQMAEKLKEGLVECGPLEKDLFLYAVLMLNPSRRSLVFTNSISAVRRLAPMLQNLNLKVHPLHSQMIQKARLRSIERFAGSKPNESTILVSTDVAARGLDIPNVDQVIHYHVPRTADAYVHRSGRTARGENSGVSILLCAPEEVTPTRRLVAKVHQEKAVSQKYLIRTIDIDRRVVSKLKPRLTLAKKIADATIAKDKDKKEDNWVKAAAEELGVEYDSDDLEQVKNWGGRGSGKKQKEREAAQLTRAEIGALKAQLRELLEKKVNTGVSERYITGGRVDIEALLKAEAKGDFLGQVDGLMPDD</sequence>
<feature type="compositionally biased region" description="Acidic residues" evidence="11">
    <location>
        <begin position="99"/>
        <end position="127"/>
    </location>
</feature>
<dbReference type="Pfam" id="PF00271">
    <property type="entry name" value="Helicase_C"/>
    <property type="match status" value="1"/>
</dbReference>
<accession>A0A084FYA2</accession>
<evidence type="ECO:0000256" key="2">
    <source>
        <dbReference type="ARBA" id="ARBA00022552"/>
    </source>
</evidence>
<evidence type="ECO:0000256" key="10">
    <source>
        <dbReference type="RuleBase" id="RU365068"/>
    </source>
</evidence>
<dbReference type="GO" id="GO:0003724">
    <property type="term" value="F:RNA helicase activity"/>
    <property type="evidence" value="ECO:0007669"/>
    <property type="project" value="UniProtKB-EC"/>
</dbReference>
<dbReference type="PROSITE" id="PS51192">
    <property type="entry name" value="HELICASE_ATP_BIND_1"/>
    <property type="match status" value="1"/>
</dbReference>
<dbReference type="CDD" id="cd17946">
    <property type="entry name" value="DEADc_DDX24"/>
    <property type="match status" value="1"/>
</dbReference>
<evidence type="ECO:0000313" key="16">
    <source>
        <dbReference type="Proteomes" id="UP000028545"/>
    </source>
</evidence>
<comment type="catalytic activity">
    <reaction evidence="10">
        <text>ATP + H2O = ADP + phosphate + H(+)</text>
        <dbReference type="Rhea" id="RHEA:13065"/>
        <dbReference type="ChEBI" id="CHEBI:15377"/>
        <dbReference type="ChEBI" id="CHEBI:15378"/>
        <dbReference type="ChEBI" id="CHEBI:30616"/>
        <dbReference type="ChEBI" id="CHEBI:43474"/>
        <dbReference type="ChEBI" id="CHEBI:456216"/>
        <dbReference type="EC" id="3.6.4.13"/>
    </reaction>
</comment>
<evidence type="ECO:0000256" key="8">
    <source>
        <dbReference type="PROSITE-ProRule" id="PRU00552"/>
    </source>
</evidence>
<dbReference type="PROSITE" id="PS51194">
    <property type="entry name" value="HELICASE_CTER"/>
    <property type="match status" value="1"/>
</dbReference>
<comment type="similarity">
    <text evidence="9">Belongs to the DEAD box helicase family.</text>
</comment>
<dbReference type="SUPFAM" id="SSF52540">
    <property type="entry name" value="P-loop containing nucleoside triphosphate hydrolases"/>
    <property type="match status" value="1"/>
</dbReference>
<dbReference type="HOGENOM" id="CLU_003041_13_0_1"/>
<feature type="domain" description="DEAD-box RNA helicase Q" evidence="14">
    <location>
        <begin position="171"/>
        <end position="199"/>
    </location>
</feature>
<dbReference type="AlphaFoldDB" id="A0A084FYA2"/>
<keyword evidence="5 9" id="KW-0347">Helicase</keyword>
<dbReference type="GO" id="GO:0016787">
    <property type="term" value="F:hydrolase activity"/>
    <property type="evidence" value="ECO:0007669"/>
    <property type="project" value="UniProtKB-KW"/>
</dbReference>
<dbReference type="GO" id="GO:0003723">
    <property type="term" value="F:RNA binding"/>
    <property type="evidence" value="ECO:0007669"/>
    <property type="project" value="UniProtKB-UniRule"/>
</dbReference>
<dbReference type="InterPro" id="IPR014014">
    <property type="entry name" value="RNA_helicase_DEAD_Q_motif"/>
</dbReference>
<evidence type="ECO:0000256" key="3">
    <source>
        <dbReference type="ARBA" id="ARBA00022741"/>
    </source>
</evidence>
<dbReference type="OrthoDB" id="4310724at2759"/>
<feature type="domain" description="Helicase ATP-binding" evidence="12">
    <location>
        <begin position="202"/>
        <end position="411"/>
    </location>
</feature>
<comment type="subcellular location">
    <subcellularLocation>
        <location evidence="1">Nucleus</location>
        <location evidence="1">Nucleolus</location>
    </subcellularLocation>
</comment>
<dbReference type="PANTHER" id="PTHR24031">
    <property type="entry name" value="RNA HELICASE"/>
    <property type="match status" value="1"/>
</dbReference>
<dbReference type="InterPro" id="IPR014001">
    <property type="entry name" value="Helicase_ATP-bd"/>
</dbReference>
<keyword evidence="6 9" id="KW-0067">ATP-binding</keyword>
<comment type="domain">
    <text evidence="10">The Q motif is unique to and characteristic of the DEAD box family of RNA helicases and controls ATP binding and hydrolysis.</text>
</comment>
<dbReference type="PROSITE" id="PS51195">
    <property type="entry name" value="Q_MOTIF"/>
    <property type="match status" value="1"/>
</dbReference>
<dbReference type="Proteomes" id="UP000028545">
    <property type="component" value="Unassembled WGS sequence"/>
</dbReference>
<evidence type="ECO:0000256" key="11">
    <source>
        <dbReference type="SAM" id="MobiDB-lite"/>
    </source>
</evidence>
<dbReference type="Gene3D" id="3.40.50.300">
    <property type="entry name" value="P-loop containing nucleotide triphosphate hydrolases"/>
    <property type="match status" value="2"/>
</dbReference>
<dbReference type="SMART" id="SM00490">
    <property type="entry name" value="HELICc"/>
    <property type="match status" value="1"/>
</dbReference>
<comment type="function">
    <text evidence="10">RNA helicase.</text>
</comment>
<dbReference type="Pfam" id="PF00270">
    <property type="entry name" value="DEAD"/>
    <property type="match status" value="1"/>
</dbReference>
<evidence type="ECO:0000256" key="5">
    <source>
        <dbReference type="ARBA" id="ARBA00022806"/>
    </source>
</evidence>
<proteinExistence type="inferred from homology"/>
<feature type="compositionally biased region" description="Acidic residues" evidence="11">
    <location>
        <begin position="148"/>
        <end position="168"/>
    </location>
</feature>
<feature type="region of interest" description="Disordered" evidence="11">
    <location>
        <begin position="82"/>
        <end position="169"/>
    </location>
</feature>
<evidence type="ECO:0000256" key="6">
    <source>
        <dbReference type="ARBA" id="ARBA00022840"/>
    </source>
</evidence>
<evidence type="ECO:0000256" key="1">
    <source>
        <dbReference type="ARBA" id="ARBA00004604"/>
    </source>
</evidence>
<dbReference type="GO" id="GO:0005730">
    <property type="term" value="C:nucleolus"/>
    <property type="evidence" value="ECO:0007669"/>
    <property type="project" value="UniProtKB-SubCell"/>
</dbReference>
<evidence type="ECO:0000256" key="4">
    <source>
        <dbReference type="ARBA" id="ARBA00022801"/>
    </source>
</evidence>
<evidence type="ECO:0000256" key="7">
    <source>
        <dbReference type="ARBA" id="ARBA00022884"/>
    </source>
</evidence>
<evidence type="ECO:0000259" key="14">
    <source>
        <dbReference type="PROSITE" id="PS51195"/>
    </source>
</evidence>